<evidence type="ECO:0000313" key="1">
    <source>
        <dbReference type="EMBL" id="QLY29521.1"/>
    </source>
</evidence>
<dbReference type="RefSeq" id="WP_181580725.1">
    <property type="nucleotide sequence ID" value="NZ_CP059399.1"/>
</dbReference>
<keyword evidence="2" id="KW-1185">Reference proteome</keyword>
<name>A0A7D6V7H4_9NOCA</name>
<proteinExistence type="predicted"/>
<dbReference type="AlphaFoldDB" id="A0A7D6V7H4"/>
<dbReference type="EMBL" id="CP059399">
    <property type="protein sequence ID" value="QLY29521.1"/>
    <property type="molecule type" value="Genomic_DNA"/>
</dbReference>
<sequence length="132" mass="14317">MRALALAAGVLLAGTPNLLPRAEAAPPLLITCADSYTEESRLEVSCHNRDSGAGTVDLMYVCSTPLDFGRQIVFNEPGFRVGGGSTLRLTRDCGAEQVVISYQLWPLTAEQQADIDGRQAKIREQRDQATPR</sequence>
<protein>
    <submittedName>
        <fullName evidence="1">Uncharacterized protein</fullName>
    </submittedName>
</protein>
<accession>A0A7D6V7H4</accession>
<organism evidence="1 2">
    <name type="scientific">Nocardia huaxiensis</name>
    <dbReference type="NCBI Taxonomy" id="2755382"/>
    <lineage>
        <taxon>Bacteria</taxon>
        <taxon>Bacillati</taxon>
        <taxon>Actinomycetota</taxon>
        <taxon>Actinomycetes</taxon>
        <taxon>Mycobacteriales</taxon>
        <taxon>Nocardiaceae</taxon>
        <taxon>Nocardia</taxon>
    </lineage>
</organism>
<dbReference type="KEGG" id="nhu:H0264_30360"/>
<evidence type="ECO:0000313" key="2">
    <source>
        <dbReference type="Proteomes" id="UP000515512"/>
    </source>
</evidence>
<dbReference type="Proteomes" id="UP000515512">
    <property type="component" value="Chromosome"/>
</dbReference>
<gene>
    <name evidence="1" type="ORF">H0264_30360</name>
</gene>
<reference evidence="1 2" key="1">
    <citation type="submission" date="2020-07" db="EMBL/GenBank/DDBJ databases">
        <authorList>
            <person name="Zhuang K."/>
            <person name="Ran Y."/>
        </authorList>
    </citation>
    <scope>NUCLEOTIDE SEQUENCE [LARGE SCALE GENOMIC DNA]</scope>
    <source>
        <strain evidence="1 2">WCH-YHL-001</strain>
    </source>
</reference>